<evidence type="ECO:0000256" key="2">
    <source>
        <dbReference type="ARBA" id="ARBA00023150"/>
    </source>
</evidence>
<dbReference type="InterPro" id="IPR016193">
    <property type="entry name" value="Cytidine_deaminase-like"/>
</dbReference>
<organism evidence="4">
    <name type="scientific">mine drainage metagenome</name>
    <dbReference type="NCBI Taxonomy" id="410659"/>
    <lineage>
        <taxon>unclassified sequences</taxon>
        <taxon>metagenomes</taxon>
        <taxon>ecological metagenomes</taxon>
    </lineage>
</organism>
<dbReference type="EMBL" id="AUZY01005536">
    <property type="protein sequence ID" value="EQD58658.1"/>
    <property type="molecule type" value="Genomic_DNA"/>
</dbReference>
<dbReference type="PANTHER" id="PTHR30592:SF1">
    <property type="entry name" value="SULFUR CARRIER PROTEIN FDHD"/>
    <property type="match status" value="1"/>
</dbReference>
<accession>T1AQ71</accession>
<keyword evidence="2" id="KW-0501">Molybdenum cofactor biosynthesis</keyword>
<dbReference type="InterPro" id="IPR003786">
    <property type="entry name" value="FdhD"/>
</dbReference>
<reference evidence="4" key="1">
    <citation type="submission" date="2013-08" db="EMBL/GenBank/DDBJ databases">
        <authorList>
            <person name="Mendez C."/>
            <person name="Richter M."/>
            <person name="Ferrer M."/>
            <person name="Sanchez J."/>
        </authorList>
    </citation>
    <scope>NUCLEOTIDE SEQUENCE</scope>
</reference>
<feature type="compositionally biased region" description="Basic residues" evidence="3">
    <location>
        <begin position="138"/>
        <end position="149"/>
    </location>
</feature>
<sequence length="163" mass="17394">MRATVPASPRGTQRWTPEELEALPERLRAAQSLFARTGGLHAAGLFSPPGTLALAREDVGRHNAVDKIGGALLLAGRLPASESLLLLSGRASFELVQKAALFGIPRGGLRGSPQRPRGLAGGRVRADPRGLPPGRTFQHLRRSGPHRHAPRTDRSPVTPRDPP</sequence>
<evidence type="ECO:0000256" key="1">
    <source>
        <dbReference type="ARBA" id="ARBA00022490"/>
    </source>
</evidence>
<dbReference type="PANTHER" id="PTHR30592">
    <property type="entry name" value="FORMATE DEHYDROGENASE"/>
    <property type="match status" value="1"/>
</dbReference>
<dbReference type="Pfam" id="PF02634">
    <property type="entry name" value="FdhD-NarQ"/>
    <property type="match status" value="1"/>
</dbReference>
<evidence type="ECO:0000256" key="3">
    <source>
        <dbReference type="SAM" id="MobiDB-lite"/>
    </source>
</evidence>
<proteinExistence type="predicted"/>
<dbReference type="SUPFAM" id="SSF53927">
    <property type="entry name" value="Cytidine deaminase-like"/>
    <property type="match status" value="1"/>
</dbReference>
<dbReference type="GO" id="GO:0016783">
    <property type="term" value="F:sulfurtransferase activity"/>
    <property type="evidence" value="ECO:0007669"/>
    <property type="project" value="InterPro"/>
</dbReference>
<dbReference type="AlphaFoldDB" id="T1AQ71"/>
<dbReference type="GO" id="GO:0006777">
    <property type="term" value="P:Mo-molybdopterin cofactor biosynthetic process"/>
    <property type="evidence" value="ECO:0007669"/>
    <property type="project" value="UniProtKB-KW"/>
</dbReference>
<reference evidence="4" key="2">
    <citation type="journal article" date="2014" name="ISME J.">
        <title>Microbial stratification in low pH oxic and suboxic macroscopic growths along an acid mine drainage.</title>
        <authorList>
            <person name="Mendez-Garcia C."/>
            <person name="Mesa V."/>
            <person name="Sprenger R.R."/>
            <person name="Richter M."/>
            <person name="Diez M.S."/>
            <person name="Solano J."/>
            <person name="Bargiela R."/>
            <person name="Golyshina O.V."/>
            <person name="Manteca A."/>
            <person name="Ramos J.L."/>
            <person name="Gallego J.R."/>
            <person name="Llorente I."/>
            <person name="Martins Dos Santos V.A."/>
            <person name="Jensen O.N."/>
            <person name="Pelaez A.I."/>
            <person name="Sanchez J."/>
            <person name="Ferrer M."/>
        </authorList>
    </citation>
    <scope>NUCLEOTIDE SEQUENCE</scope>
</reference>
<dbReference type="Gene3D" id="3.40.140.10">
    <property type="entry name" value="Cytidine Deaminase, domain 2"/>
    <property type="match status" value="1"/>
</dbReference>
<keyword evidence="1" id="KW-0963">Cytoplasm</keyword>
<evidence type="ECO:0000313" key="4">
    <source>
        <dbReference type="EMBL" id="EQD58658.1"/>
    </source>
</evidence>
<gene>
    <name evidence="4" type="ORF">B1B_08484</name>
</gene>
<name>T1AQ71_9ZZZZ</name>
<feature type="region of interest" description="Disordered" evidence="3">
    <location>
        <begin position="105"/>
        <end position="163"/>
    </location>
</feature>
<comment type="caution">
    <text evidence="4">The sequence shown here is derived from an EMBL/GenBank/DDBJ whole genome shotgun (WGS) entry which is preliminary data.</text>
</comment>
<protein>
    <submittedName>
        <fullName evidence="4">Formate dehydrogenase, subunit FdhD</fullName>
    </submittedName>
</protein>